<proteinExistence type="predicted"/>
<dbReference type="EMBL" id="JASCZI010273235">
    <property type="protein sequence ID" value="MED6224488.1"/>
    <property type="molecule type" value="Genomic_DNA"/>
</dbReference>
<accession>A0ABU6ZR53</accession>
<organism evidence="2 3">
    <name type="scientific">Stylosanthes scabra</name>
    <dbReference type="NCBI Taxonomy" id="79078"/>
    <lineage>
        <taxon>Eukaryota</taxon>
        <taxon>Viridiplantae</taxon>
        <taxon>Streptophyta</taxon>
        <taxon>Embryophyta</taxon>
        <taxon>Tracheophyta</taxon>
        <taxon>Spermatophyta</taxon>
        <taxon>Magnoliopsida</taxon>
        <taxon>eudicotyledons</taxon>
        <taxon>Gunneridae</taxon>
        <taxon>Pentapetalae</taxon>
        <taxon>rosids</taxon>
        <taxon>fabids</taxon>
        <taxon>Fabales</taxon>
        <taxon>Fabaceae</taxon>
        <taxon>Papilionoideae</taxon>
        <taxon>50 kb inversion clade</taxon>
        <taxon>dalbergioids sensu lato</taxon>
        <taxon>Dalbergieae</taxon>
        <taxon>Pterocarpus clade</taxon>
        <taxon>Stylosanthes</taxon>
    </lineage>
</organism>
<feature type="region of interest" description="Disordered" evidence="1">
    <location>
        <begin position="32"/>
        <end position="54"/>
    </location>
</feature>
<comment type="caution">
    <text evidence="2">The sequence shown here is derived from an EMBL/GenBank/DDBJ whole genome shotgun (WGS) entry which is preliminary data.</text>
</comment>
<evidence type="ECO:0008006" key="4">
    <source>
        <dbReference type="Google" id="ProtNLM"/>
    </source>
</evidence>
<feature type="non-terminal residue" evidence="2">
    <location>
        <position position="121"/>
    </location>
</feature>
<gene>
    <name evidence="2" type="ORF">PIB30_084545</name>
</gene>
<reference evidence="2 3" key="1">
    <citation type="journal article" date="2023" name="Plants (Basel)">
        <title>Bridging the Gap: Combining Genomics and Transcriptomics Approaches to Understand Stylosanthes scabra, an Orphan Legume from the Brazilian Caatinga.</title>
        <authorList>
            <person name="Ferreira-Neto J.R.C."/>
            <person name="da Silva M.D."/>
            <person name="Binneck E."/>
            <person name="de Melo N.F."/>
            <person name="da Silva R.H."/>
            <person name="de Melo A.L.T.M."/>
            <person name="Pandolfi V."/>
            <person name="Bustamante F.O."/>
            <person name="Brasileiro-Vidal A.C."/>
            <person name="Benko-Iseppon A.M."/>
        </authorList>
    </citation>
    <scope>NUCLEOTIDE SEQUENCE [LARGE SCALE GENOMIC DNA]</scope>
    <source>
        <tissue evidence="2">Leaves</tissue>
    </source>
</reference>
<evidence type="ECO:0000313" key="3">
    <source>
        <dbReference type="Proteomes" id="UP001341840"/>
    </source>
</evidence>
<evidence type="ECO:0000313" key="2">
    <source>
        <dbReference type="EMBL" id="MED6224488.1"/>
    </source>
</evidence>
<sequence length="121" mass="13948">MQGNRRNKPTIEYDPEIEKTLTRNRNRVKARRTLFREEQEANSDEGASEKFSEEEIVVENSEEEIQDNMADNDNNQRRTLADYTNPTTAICGSSIVWPTVDANNFELKPALVQLVQQNQFG</sequence>
<evidence type="ECO:0000256" key="1">
    <source>
        <dbReference type="SAM" id="MobiDB-lite"/>
    </source>
</evidence>
<name>A0ABU6ZR53_9FABA</name>
<protein>
    <recommendedName>
        <fullName evidence="4">IBB domain-containing protein</fullName>
    </recommendedName>
</protein>
<keyword evidence="3" id="KW-1185">Reference proteome</keyword>
<dbReference type="Proteomes" id="UP001341840">
    <property type="component" value="Unassembled WGS sequence"/>
</dbReference>